<evidence type="ECO:0000256" key="3">
    <source>
        <dbReference type="ARBA" id="ARBA00023157"/>
    </source>
</evidence>
<feature type="compositionally biased region" description="Low complexity" evidence="7">
    <location>
        <begin position="277"/>
        <end position="291"/>
    </location>
</feature>
<keyword evidence="5 6" id="KW-0326">Glycosidase</keyword>
<feature type="region of interest" description="Disordered" evidence="7">
    <location>
        <begin position="260"/>
        <end position="291"/>
    </location>
</feature>
<reference key="2">
    <citation type="journal article" date="1999" name="Nature">
        <title>Sequence and analysis of chromosome 4 of the plant Arabidopsis thaliana.</title>
        <authorList>
            <consortium name="EU"/>
            <consortium name="CSHL and WU Arabidopsis Sequencing Project"/>
            <person name="Mayer K."/>
            <person name="Schuller C."/>
            <person name="Wambutt R."/>
            <person name="Murphy G."/>
            <person name="Volckaert G."/>
            <person name="Pohl T."/>
            <person name="Dusterhoft A."/>
            <person name="Stiekema W."/>
            <person name="Entian K.D."/>
            <person name="Terryn N."/>
            <person name="Harris B."/>
            <person name="Ansorge W."/>
            <person name="Brandt P."/>
            <person name="Grivell L."/>
            <person name="Rieger M."/>
            <person name="Weichselgartner M."/>
            <person name="de Simone V."/>
            <person name="Obermaier B."/>
            <person name="Mache R."/>
            <person name="Muller M."/>
            <person name="Kreis M."/>
            <person name="Delseny M."/>
            <person name="Puigdomenech P."/>
            <person name="Watson M."/>
            <person name="Schmidtheini T."/>
            <person name="Reichert B."/>
            <person name="Portatelle D."/>
            <person name="Perez-Alonso M."/>
            <person name="Boutry M."/>
            <person name="Bancroft I."/>
            <person name="Vos P."/>
            <person name="Hoheisel J."/>
            <person name="Zimmermann W."/>
            <person name="Wedler H."/>
            <person name="Ridley P."/>
            <person name="Langham S.A."/>
            <person name="McCullagh B."/>
            <person name="Bilham L."/>
            <person name="Robben J."/>
            <person name="Van der Schueren J."/>
            <person name="Grymonprez B."/>
            <person name="Chuang Y.J."/>
            <person name="Vandenbussche F."/>
            <person name="Braeken M."/>
            <person name="Weltjens I."/>
            <person name="Voet M."/>
            <person name="Bastiaens I."/>
            <person name="Aert R."/>
            <person name="Defoor E."/>
            <person name="Weitzenegger T."/>
            <person name="Bothe G."/>
            <person name="Ramsperger U."/>
            <person name="Hilbert H."/>
            <person name="Braun M."/>
            <person name="Holzer E."/>
            <person name="Brandt A."/>
            <person name="Peters S."/>
            <person name="van Staveren M."/>
            <person name="Dirske W."/>
            <person name="Mooijman P."/>
            <person name="Klein Lankhorst R."/>
            <person name="Rose M."/>
            <person name="Hauf J."/>
            <person name="Kotter P."/>
            <person name="Berneiser S."/>
            <person name="Hempel S."/>
            <person name="Feldpausch M."/>
            <person name="Lamberth S."/>
            <person name="Van den Daele H."/>
            <person name="De Keyser A."/>
            <person name="Buysshaert C."/>
            <person name="Gielen J."/>
            <person name="Villarroel R."/>
            <person name="De Clercq R."/>
            <person name="Van Montagu M."/>
            <person name="Rogers J."/>
            <person name="Cronin A."/>
            <person name="Quail M."/>
            <person name="Bray-Allen S."/>
            <person name="Clark L."/>
            <person name="Doggett J."/>
            <person name="Hall S."/>
            <person name="Kay M."/>
            <person name="Lennard N."/>
            <person name="McLay K."/>
            <person name="Mayes R."/>
            <person name="Pettett A."/>
            <person name="Rajandream M.A."/>
            <person name="Lyne M."/>
            <person name="Benes V."/>
            <person name="Rechmann S."/>
            <person name="Borkova D."/>
            <person name="Blocker H."/>
            <person name="Scharfe M."/>
            <person name="Grimm M."/>
            <person name="Lohnert T.H."/>
            <person name="Dose S."/>
            <person name="de Haan M."/>
            <person name="Maarse A."/>
            <person name="Schafer M."/>
            <person name="Muller-Auer S."/>
            <person name="Gabel C."/>
            <person name="Fuchs M."/>
            <person name="Fartmann B."/>
            <person name="Granderath K."/>
            <person name="Dauner D."/>
            <person name="Herzl A."/>
            <person name="Neumann S."/>
            <person name="Argiriou A."/>
            <person name="Vitale D."/>
            <person name="Liguori R."/>
            <person name="Piravandi E."/>
            <person name="Massenet O."/>
            <person name="Quigley F."/>
            <person name="Clabauld G."/>
            <person name="Mundlein A."/>
            <person name="Felber R."/>
            <person name="Schnabl S."/>
            <person name="Hiller R."/>
            <person name="Schmidt W."/>
            <person name="Lecharny A."/>
            <person name="Aubourg S."/>
            <person name="Chefdor F."/>
            <person name="Cooke R."/>
            <person name="Berger C."/>
            <person name="Montfort A."/>
            <person name="Casacuberta E."/>
            <person name="Gibbons T."/>
            <person name="Weber N."/>
            <person name="Vandenbol M."/>
            <person name="Bargues M."/>
            <person name="Terol J."/>
            <person name="Torres A."/>
            <person name="Perez-Perez A."/>
            <person name="Purnelle B."/>
            <person name="Bent E."/>
            <person name="Johnson S."/>
            <person name="Tacon D."/>
            <person name="Jesse T."/>
            <person name="Heijnen L."/>
            <person name="Schwarz S."/>
            <person name="Scholler P."/>
            <person name="Heber S."/>
            <person name="Francs P."/>
            <person name="Bielke C."/>
            <person name="Frishman D."/>
            <person name="Haase D."/>
            <person name="Lemcke K."/>
            <person name="Mewes H.W."/>
            <person name="Stocker S."/>
            <person name="Zaccaria P."/>
            <person name="Bevan M."/>
            <person name="Wilson R.K."/>
            <person name="de la Bastide M."/>
            <person name="Habermann K."/>
            <person name="Parnell L."/>
            <person name="Dedhia N."/>
            <person name="Gnoj L."/>
            <person name="Schutz K."/>
            <person name="Huang E."/>
            <person name="Spiegel L."/>
            <person name="Sehkon M."/>
            <person name="Murray J."/>
            <person name="Sheet P."/>
            <person name="Cordes M."/>
            <person name="Abu-Threideh J."/>
            <person name="Stoneking T."/>
            <person name="Kalicki J."/>
            <person name="Graves T."/>
            <person name="Harmon G."/>
            <person name="Edwards J."/>
            <person name="Latreille P."/>
            <person name="Courtney L."/>
            <person name="Cloud J."/>
            <person name="Abbott A."/>
            <person name="Scott K."/>
            <person name="Johnson D."/>
            <person name="Minx P."/>
            <person name="Bentley D."/>
            <person name="Fulton B."/>
            <person name="Miller N."/>
            <person name="Greco T."/>
            <person name="Kemp K."/>
            <person name="Kramer J."/>
            <person name="Fulton L."/>
            <person name="Mardis E."/>
            <person name="Dante M."/>
            <person name="Pepin K."/>
            <person name="Hillier L."/>
            <person name="Nelson J."/>
            <person name="Spieth J."/>
            <person name="Ryan E."/>
            <person name="Andrews S."/>
            <person name="Geisel C."/>
            <person name="Layman D."/>
            <person name="Du H."/>
            <person name="Ali J."/>
            <person name="Berghoff A."/>
            <person name="Jones K."/>
            <person name="Drone K."/>
            <person name="Cotton M."/>
            <person name="Joshu C."/>
            <person name="Antonoiu B."/>
            <person name="Zidanic M."/>
            <person name="Strong C."/>
            <person name="Sun H."/>
            <person name="Lamar B."/>
            <person name="Yordan C."/>
            <person name="Ma P."/>
            <person name="Zhong J."/>
            <person name="Preston R."/>
            <person name="Vil D."/>
            <person name="Shekher M."/>
            <person name="Matero A."/>
            <person name="Shah R."/>
            <person name="Swaby I.K."/>
            <person name="O'Shaughnessy A."/>
            <person name="Rodriguez M."/>
            <person name="Hoffmann J."/>
            <person name="Till S."/>
            <person name="Granat S."/>
            <person name="Shohdy N."/>
            <person name="Hasegawa A."/>
            <person name="Hameed A."/>
            <person name="Lodhi M."/>
            <person name="Johnson A."/>
            <person name="Chen E."/>
            <person name="Marra M."/>
            <person name="Martienssen R."/>
            <person name="McCombie W.R."/>
        </authorList>
    </citation>
    <scope>NUCLEOTIDE SEQUENCE [LARGE SCALE GENOMIC DNA]</scope>
    <source>
        <strain>cv. Columbia</strain>
    </source>
</reference>
<dbReference type="GO" id="GO:0005975">
    <property type="term" value="P:carbohydrate metabolic process"/>
    <property type="evidence" value="ECO:0007669"/>
    <property type="project" value="InterPro"/>
</dbReference>
<sequence length="312" mass="34096">MGFEILLSVLLIASYHLQYGNGRMILTMKDFISNSNSTNVDHSQIDGTIEAPKMANDWGRNKLDCWLCFEKVTGLVLTGSGVLNTHGESWWSSVALQSRPVYSIGSLGEGGASEVVQNVNVRHCTFTGTQNGARIKTWPGGQGFVKNILYEDITLINANFPIIIDQQYRDNAGQYKQSAGATAVKVSDVTFRSFTGTCAAPIAIKLDCDPNTGCDNIVMEQINIASSSPKTPLTSYCKFAHVVSRFVSIPITCSFHTEDSQPASLNPQPSAPYAISPTTPHTQPHAPTTQPPLFFRFYTNFKAFLGRLGRNC</sequence>
<dbReference type="PANTHER" id="PTHR31736:SF19">
    <property type="entry name" value="PECTIN LYASE SUPERFAMILY PROTEIN-RELATED"/>
    <property type="match status" value="1"/>
</dbReference>
<dbReference type="GO" id="GO:0004650">
    <property type="term" value="F:polygalacturonase activity"/>
    <property type="evidence" value="ECO:0007669"/>
    <property type="project" value="InterPro"/>
</dbReference>
<dbReference type="TAIR" id="AT4G32380"/>
<evidence type="ECO:0000256" key="1">
    <source>
        <dbReference type="ARBA" id="ARBA00008834"/>
    </source>
</evidence>
<accession>Q9SUV3</accession>
<evidence type="ECO:0000313" key="9">
    <source>
        <dbReference type="EMBL" id="CAA22565.1"/>
    </source>
</evidence>
<dbReference type="CAZy" id="GH28">
    <property type="family name" value="Glycoside Hydrolase Family 28"/>
</dbReference>
<dbReference type="PANTHER" id="PTHR31736">
    <property type="match status" value="1"/>
</dbReference>
<evidence type="ECO:0000256" key="6">
    <source>
        <dbReference type="RuleBase" id="RU361169"/>
    </source>
</evidence>
<keyword evidence="4" id="KW-0325">Glycoprotein</keyword>
<dbReference type="BioCyc" id="ARA:AT4G32380-MONOMER"/>
<keyword evidence="3" id="KW-1015">Disulfide bond</keyword>
<evidence type="ECO:0000256" key="2">
    <source>
        <dbReference type="ARBA" id="ARBA00022801"/>
    </source>
</evidence>
<protein>
    <submittedName>
        <fullName evidence="10">Uncharacterized protein AT4g32380</fullName>
    </submittedName>
    <submittedName>
        <fullName evidence="9">Uncharacterized protein F8B4.80</fullName>
    </submittedName>
</protein>
<proteinExistence type="inferred from homology"/>
<feature type="chain" id="PRO_5010848241" evidence="8">
    <location>
        <begin position="23"/>
        <end position="312"/>
    </location>
</feature>
<name>Q9SUV3_ARATH</name>
<dbReference type="EMBL" id="AL161581">
    <property type="protein sequence ID" value="CAB79955.1"/>
    <property type="molecule type" value="Genomic_DNA"/>
</dbReference>
<evidence type="ECO:0000256" key="8">
    <source>
        <dbReference type="SAM" id="SignalP"/>
    </source>
</evidence>
<keyword evidence="2 6" id="KW-0378">Hydrolase</keyword>
<evidence type="ECO:0000256" key="4">
    <source>
        <dbReference type="ARBA" id="ARBA00023180"/>
    </source>
</evidence>
<dbReference type="InterPro" id="IPR011050">
    <property type="entry name" value="Pectin_lyase_fold/virulence"/>
</dbReference>
<reference evidence="9" key="1">
    <citation type="submission" date="1998-12" db="EMBL/GenBank/DDBJ databases">
        <authorList>
            <person name="Bevan M."/>
            <person name="Terryn N."/>
            <person name="Ardiles W."/>
            <person name="Buysshaert C."/>
            <person name="Dasseville R."/>
            <person name="De Clerck R."/>
            <person name="De Keyser A."/>
            <person name="Neyt P."/>
            <person name="Rouze P."/>
            <person name="Van Den Daele H."/>
            <person name="Villaroel R."/>
            <person name="Gielen J."/>
            <person name="Van Montagu M."/>
            <person name="Hoheisel J."/>
            <person name="Mewes H.W."/>
            <person name="Mayer K.F.X."/>
            <person name="Lemcke K."/>
            <person name="Schueller C."/>
        </authorList>
    </citation>
    <scope>NUCLEOTIDE SEQUENCE</scope>
</reference>
<feature type="signal peptide" evidence="8">
    <location>
        <begin position="1"/>
        <end position="22"/>
    </location>
</feature>
<evidence type="ECO:0000313" key="10">
    <source>
        <dbReference type="EMBL" id="CAB79955.1"/>
    </source>
</evidence>
<dbReference type="Gene3D" id="2.160.20.10">
    <property type="entry name" value="Single-stranded right-handed beta-helix, Pectin lyase-like"/>
    <property type="match status" value="2"/>
</dbReference>
<keyword evidence="8" id="KW-0732">Signal</keyword>
<dbReference type="AlphaFoldDB" id="Q9SUV3"/>
<evidence type="ECO:0000256" key="5">
    <source>
        <dbReference type="ARBA" id="ARBA00023295"/>
    </source>
</evidence>
<dbReference type="GO" id="GO:0046576">
    <property type="term" value="F:rhamnogalacturonan alpha-L-rhamnopyranosyl-(1-&gt;4)-alpha-D-galactopyranosyluronide lyase activity"/>
    <property type="evidence" value="ECO:0007669"/>
    <property type="project" value="UniProtKB-ARBA"/>
</dbReference>
<dbReference type="PIR" id="T05348">
    <property type="entry name" value="T05348"/>
</dbReference>
<organism evidence="9">
    <name type="scientific">Arabidopsis thaliana</name>
    <name type="common">Mouse-ear cress</name>
    <dbReference type="NCBI Taxonomy" id="3702"/>
    <lineage>
        <taxon>Eukaryota</taxon>
        <taxon>Viridiplantae</taxon>
        <taxon>Streptophyta</taxon>
        <taxon>Embryophyta</taxon>
        <taxon>Tracheophyta</taxon>
        <taxon>Spermatophyta</taxon>
        <taxon>Magnoliopsida</taxon>
        <taxon>eudicotyledons</taxon>
        <taxon>Gunneridae</taxon>
        <taxon>Pentapetalae</taxon>
        <taxon>rosids</taxon>
        <taxon>malvids</taxon>
        <taxon>Brassicales</taxon>
        <taxon>Brassicaceae</taxon>
        <taxon>Camelineae</taxon>
        <taxon>Arabidopsis</taxon>
    </lineage>
</organism>
<dbReference type="InterPro" id="IPR000743">
    <property type="entry name" value="Glyco_hydro_28"/>
</dbReference>
<evidence type="ECO:0000256" key="7">
    <source>
        <dbReference type="SAM" id="MobiDB-lite"/>
    </source>
</evidence>
<dbReference type="Pfam" id="PF00295">
    <property type="entry name" value="Glyco_hydro_28"/>
    <property type="match status" value="1"/>
</dbReference>
<reference evidence="10" key="4">
    <citation type="submission" date="2000-03" db="EMBL/GenBank/DDBJ databases">
        <authorList>
            <person name="Terryn N."/>
            <person name="Ardiles W."/>
            <person name="Buysshaert C."/>
            <person name="Dasseville R."/>
            <person name="De Clerck R."/>
            <person name="De Keyser A."/>
            <person name="Neyt P."/>
            <person name="Rouze P."/>
            <person name="Van Den Daele H."/>
            <person name="Villaroel R."/>
            <person name="Gielen J."/>
            <person name="Van Montagu M."/>
            <person name="Mewes H.W."/>
            <person name="Lemcke K."/>
            <person name="Mayer K.F.X."/>
        </authorList>
    </citation>
    <scope>NUCLEOTIDE SEQUENCE</scope>
</reference>
<dbReference type="InterPro" id="IPR012334">
    <property type="entry name" value="Pectin_lyas_fold"/>
</dbReference>
<dbReference type="SUPFAM" id="SSF51126">
    <property type="entry name" value="Pectin lyase-like"/>
    <property type="match status" value="1"/>
</dbReference>
<dbReference type="ExpressionAtlas" id="Q9SUV3">
    <property type="expression patterns" value="baseline and differential"/>
</dbReference>
<dbReference type="EMBL" id="AL034567">
    <property type="protein sequence ID" value="CAA22565.1"/>
    <property type="molecule type" value="Genomic_DNA"/>
</dbReference>
<reference evidence="9" key="3">
    <citation type="submission" date="1999-08" db="EMBL/GenBank/DDBJ databases">
        <authorList>
            <person name="EU Arabidopsis sequencing project"/>
        </authorList>
    </citation>
    <scope>NUCLEOTIDE SEQUENCE</scope>
</reference>
<comment type="similarity">
    <text evidence="1 6">Belongs to the glycosyl hydrolase 28 family.</text>
</comment>
<gene>
    <name evidence="9" type="primary">F8B4.80</name>
    <name evidence="10" type="ordered locus">At4g32380</name>
</gene>